<organism evidence="1 2">
    <name type="scientific">Eubacterium maltosivorans</name>
    <dbReference type="NCBI Taxonomy" id="2041044"/>
    <lineage>
        <taxon>Bacteria</taxon>
        <taxon>Bacillati</taxon>
        <taxon>Bacillota</taxon>
        <taxon>Clostridia</taxon>
        <taxon>Eubacteriales</taxon>
        <taxon>Eubacteriaceae</taxon>
        <taxon>Eubacterium</taxon>
    </lineage>
</organism>
<dbReference type="PANTHER" id="PTHR36932:SF1">
    <property type="entry name" value="CAPSULAR POLYSACCHARIDE BIOSYNTHESIS PROTEIN"/>
    <property type="match status" value="1"/>
</dbReference>
<dbReference type="EMBL" id="CP029487">
    <property type="protein sequence ID" value="QCT72521.1"/>
    <property type="molecule type" value="Genomic_DNA"/>
</dbReference>
<evidence type="ECO:0000313" key="2">
    <source>
        <dbReference type="Proteomes" id="UP000218387"/>
    </source>
</evidence>
<name>A0A4P9CCC1_EUBML</name>
<protein>
    <submittedName>
        <fullName evidence="1">Phenylacetate--CoA ligase family protein</fullName>
    </submittedName>
</protein>
<sequence length="452" mass="50795">MKTIEMQEAVALCQEAEKMSPEQRGSLREKRLHSLVDYARAHSAYFRKAYKDIGEHYALEDLPPTNKRVLMEDYQGWVTDPRITYDGVFEYINSPEAGVKRYLEAYTAITTSGTTGSPVPMVRDSYHNTIHGAMMQTRLLRQTDPDLMIPVRNKIAAAIFLDPHVSSYSSLLRTKKAYPGCEENILEVSITSDVASIVEQLNAFQPDLVTGYPSVMGALANAQKQGTLRIAPKAIACSAEVLTETVYHALRQTFNCPILNNYCSTEGGEAAMSCSLGKLHVNDDWVILEPVNQDGSPTKVGEWSDGVYVTDLTNYVQPIIRYYMEDKIKIYQEPCSCGIALPVMEILGRTGENLTVGGIEMLGVNVEYLLQYVEGVYALQLVQRGETEFEIRMIPESEEKRTTVFEEARKILEDFFQRNGCPPVKFIQSQEPPIHNQKGGKLKFIVKDFDGR</sequence>
<dbReference type="PANTHER" id="PTHR36932">
    <property type="entry name" value="CAPSULAR POLYSACCHARIDE BIOSYNTHESIS PROTEIN"/>
    <property type="match status" value="1"/>
</dbReference>
<keyword evidence="2" id="KW-1185">Reference proteome</keyword>
<dbReference type="AlphaFoldDB" id="A0A4P9CCC1"/>
<dbReference type="InterPro" id="IPR042099">
    <property type="entry name" value="ANL_N_sf"/>
</dbReference>
<dbReference type="SUPFAM" id="SSF56801">
    <property type="entry name" value="Acetyl-CoA synthetase-like"/>
    <property type="match status" value="1"/>
</dbReference>
<evidence type="ECO:0000313" key="1">
    <source>
        <dbReference type="EMBL" id="QCT72521.1"/>
    </source>
</evidence>
<dbReference type="GO" id="GO:0016874">
    <property type="term" value="F:ligase activity"/>
    <property type="evidence" value="ECO:0007669"/>
    <property type="project" value="UniProtKB-KW"/>
</dbReference>
<gene>
    <name evidence="1" type="ORF">CPZ25_014685</name>
</gene>
<dbReference type="InterPro" id="IPR053158">
    <property type="entry name" value="CapK_Type1_Caps_Biosynth"/>
</dbReference>
<dbReference type="Gene3D" id="3.40.50.12780">
    <property type="entry name" value="N-terminal domain of ligase-like"/>
    <property type="match status" value="1"/>
</dbReference>
<dbReference type="RefSeq" id="WP_096919098.1">
    <property type="nucleotide sequence ID" value="NZ_CP029487.1"/>
</dbReference>
<accession>A0A4P9CCC1</accession>
<proteinExistence type="predicted"/>
<reference evidence="1 2" key="1">
    <citation type="submission" date="2018-05" db="EMBL/GenBank/DDBJ databases">
        <title>Genome comparison of Eubacterium sp.</title>
        <authorList>
            <person name="Feng Y."/>
            <person name="Sanchez-Andrea I."/>
            <person name="Stams A.J.M."/>
            <person name="De Vos W.M."/>
        </authorList>
    </citation>
    <scope>NUCLEOTIDE SEQUENCE [LARGE SCALE GENOMIC DNA]</scope>
    <source>
        <strain evidence="1 2">YI</strain>
    </source>
</reference>
<dbReference type="Proteomes" id="UP000218387">
    <property type="component" value="Chromosome"/>
</dbReference>
<dbReference type="KEGG" id="emt:CPZ25_014685"/>
<keyword evidence="1" id="KW-0436">Ligase</keyword>